<feature type="compositionally biased region" description="Basic and acidic residues" evidence="1">
    <location>
        <begin position="102"/>
        <end position="112"/>
    </location>
</feature>
<accession>A0A4U6QEI0</accession>
<dbReference type="RefSeq" id="WP_137450121.1">
    <property type="nucleotide sequence ID" value="NZ_SZZH01000003.1"/>
</dbReference>
<comment type="caution">
    <text evidence="2">The sequence shown here is derived from an EMBL/GenBank/DDBJ whole genome shotgun (WGS) entry which is preliminary data.</text>
</comment>
<evidence type="ECO:0000313" key="2">
    <source>
        <dbReference type="EMBL" id="TKV58458.1"/>
    </source>
</evidence>
<feature type="compositionally biased region" description="Low complexity" evidence="1">
    <location>
        <begin position="92"/>
        <end position="101"/>
    </location>
</feature>
<name>A0A4U6QEI0_9ACTN</name>
<dbReference type="EMBL" id="SZZH01000003">
    <property type="protein sequence ID" value="TKV58458.1"/>
    <property type="molecule type" value="Genomic_DNA"/>
</dbReference>
<dbReference type="OrthoDB" id="3403532at2"/>
<dbReference type="Proteomes" id="UP000306985">
    <property type="component" value="Unassembled WGS sequence"/>
</dbReference>
<evidence type="ECO:0000256" key="1">
    <source>
        <dbReference type="SAM" id="MobiDB-lite"/>
    </source>
</evidence>
<keyword evidence="3" id="KW-1185">Reference proteome</keyword>
<sequence>MSADARQPGLFTRAEAIVVSRAEAERDNQLSLFSADLTPPEPDDLAGLLAGPGRIAPSPGGARLSVVVDARWRLEALQRECRVRDVEILPAGAPPDLAAPTARDEPVGDDDGRSWELRLEQAPHLDELARRWTQRSIKTLPDDLRLTAGLLRCWVITSGRPADVGYLLGLDPDAVDTHVGLAAACSAAGITGSLVGSRTRSPAIRIVGHRRCQRLAELVGSAPPEAPPGAFPPAIH</sequence>
<evidence type="ECO:0000313" key="3">
    <source>
        <dbReference type="Proteomes" id="UP000306985"/>
    </source>
</evidence>
<reference evidence="2 3" key="1">
    <citation type="submission" date="2019-05" db="EMBL/GenBank/DDBJ databases">
        <title>Nakamurella sp. N5BH11, whole genome shotgun sequence.</title>
        <authorList>
            <person name="Tuo L."/>
        </authorList>
    </citation>
    <scope>NUCLEOTIDE SEQUENCE [LARGE SCALE GENOMIC DNA]</scope>
    <source>
        <strain evidence="2 3">N5BH11</strain>
    </source>
</reference>
<gene>
    <name evidence="2" type="ORF">FDO65_12910</name>
</gene>
<organism evidence="2 3">
    <name type="scientific">Nakamurella flava</name>
    <dbReference type="NCBI Taxonomy" id="2576308"/>
    <lineage>
        <taxon>Bacteria</taxon>
        <taxon>Bacillati</taxon>
        <taxon>Actinomycetota</taxon>
        <taxon>Actinomycetes</taxon>
        <taxon>Nakamurellales</taxon>
        <taxon>Nakamurellaceae</taxon>
        <taxon>Nakamurella</taxon>
    </lineage>
</organism>
<feature type="region of interest" description="Disordered" evidence="1">
    <location>
        <begin position="92"/>
        <end position="112"/>
    </location>
</feature>
<dbReference type="AlphaFoldDB" id="A0A4U6QEI0"/>
<proteinExistence type="predicted"/>
<protein>
    <submittedName>
        <fullName evidence="2">Uncharacterized protein</fullName>
    </submittedName>
</protein>